<evidence type="ECO:0000313" key="1">
    <source>
        <dbReference type="EMBL" id="CEG40214.1"/>
    </source>
</evidence>
<dbReference type="RefSeq" id="XP_024576583.1">
    <property type="nucleotide sequence ID" value="XM_024725847.1"/>
</dbReference>
<proteinExistence type="predicted"/>
<dbReference type="AlphaFoldDB" id="A0A0P1AHK3"/>
<name>A0A0P1AHK3_PLAHL</name>
<dbReference type="GeneID" id="36405481"/>
<keyword evidence="2" id="KW-1185">Reference proteome</keyword>
<organism evidence="1 2">
    <name type="scientific">Plasmopara halstedii</name>
    <name type="common">Downy mildew of sunflower</name>
    <dbReference type="NCBI Taxonomy" id="4781"/>
    <lineage>
        <taxon>Eukaryota</taxon>
        <taxon>Sar</taxon>
        <taxon>Stramenopiles</taxon>
        <taxon>Oomycota</taxon>
        <taxon>Peronosporomycetes</taxon>
        <taxon>Peronosporales</taxon>
        <taxon>Peronosporaceae</taxon>
        <taxon>Plasmopara</taxon>
    </lineage>
</organism>
<evidence type="ECO:0000313" key="2">
    <source>
        <dbReference type="Proteomes" id="UP000054928"/>
    </source>
</evidence>
<protein>
    <submittedName>
        <fullName evidence="1">Uncharacterized protein</fullName>
    </submittedName>
</protein>
<sequence>MDIKITCGPRRTSAHMQHMCGTVLDFGDPGQPVLSLSRPDHNGFYERGLCLSLASVPFPFGREYEGQFLRRAARLIRCDEISKHRAVYGETLHSAVHVVLDVNSYGPKGSKSLIKKSGGLSPKL</sequence>
<reference evidence="2" key="1">
    <citation type="submission" date="2014-09" db="EMBL/GenBank/DDBJ databases">
        <authorList>
            <person name="Sharma Rahul"/>
            <person name="Thines Marco"/>
        </authorList>
    </citation>
    <scope>NUCLEOTIDE SEQUENCE [LARGE SCALE GENOMIC DNA]</scope>
</reference>
<dbReference type="Proteomes" id="UP000054928">
    <property type="component" value="Unassembled WGS sequence"/>
</dbReference>
<dbReference type="EMBL" id="CCYD01000468">
    <property type="protein sequence ID" value="CEG40214.1"/>
    <property type="molecule type" value="Genomic_DNA"/>
</dbReference>
<accession>A0A0P1AHK3</accession>